<dbReference type="SUPFAM" id="SSF56719">
    <property type="entry name" value="Type II DNA topoisomerase"/>
    <property type="match status" value="1"/>
</dbReference>
<dbReference type="PANTHER" id="PTHR45866:SF1">
    <property type="entry name" value="DNA GYRASE SUBUNIT B, MITOCHONDRIAL"/>
    <property type="match status" value="1"/>
</dbReference>
<dbReference type="SUPFAM" id="SSF55874">
    <property type="entry name" value="ATPase domain of HSP90 chaperone/DNA topoisomerase II/histidine kinase"/>
    <property type="match status" value="1"/>
</dbReference>
<evidence type="ECO:0000256" key="8">
    <source>
        <dbReference type="ARBA" id="ARBA00023125"/>
    </source>
</evidence>
<dbReference type="GO" id="GO:0005524">
    <property type="term" value="F:ATP binding"/>
    <property type="evidence" value="ECO:0007669"/>
    <property type="project" value="UniProtKB-KW"/>
</dbReference>
<dbReference type="GO" id="GO:0003918">
    <property type="term" value="F:DNA topoisomerase type II (double strand cut, ATP-hydrolyzing) activity"/>
    <property type="evidence" value="ECO:0007669"/>
    <property type="project" value="UniProtKB-EC"/>
</dbReference>
<dbReference type="FunFam" id="3.40.50.670:FF:000001">
    <property type="entry name" value="DNA topoisomerase 2"/>
    <property type="match status" value="1"/>
</dbReference>
<evidence type="ECO:0000256" key="10">
    <source>
        <dbReference type="SAM" id="MobiDB-lite"/>
    </source>
</evidence>
<dbReference type="Pfam" id="PF02518">
    <property type="entry name" value="HATPase_c"/>
    <property type="match status" value="1"/>
</dbReference>
<name>A0A1Y5F8B3_9BACT</name>
<dbReference type="Proteomes" id="UP000196531">
    <property type="component" value="Unassembled WGS sequence"/>
</dbReference>
<evidence type="ECO:0000256" key="1">
    <source>
        <dbReference type="ARBA" id="ARBA00000185"/>
    </source>
</evidence>
<dbReference type="InterPro" id="IPR013760">
    <property type="entry name" value="Topo_IIA-like_dom_sf"/>
</dbReference>
<dbReference type="InterPro" id="IPR018522">
    <property type="entry name" value="TopoIIA_CS"/>
</dbReference>
<dbReference type="InterPro" id="IPR020568">
    <property type="entry name" value="Ribosomal_Su5_D2-typ_SF"/>
</dbReference>
<evidence type="ECO:0000256" key="4">
    <source>
        <dbReference type="ARBA" id="ARBA00012895"/>
    </source>
</evidence>
<dbReference type="InterPro" id="IPR013759">
    <property type="entry name" value="Topo_IIA_B_C"/>
</dbReference>
<dbReference type="InterPro" id="IPR001241">
    <property type="entry name" value="Topo_IIA"/>
</dbReference>
<comment type="similarity">
    <text evidence="3">Belongs to the type II topoisomerase GyrB family.</text>
</comment>
<dbReference type="PROSITE" id="PS00177">
    <property type="entry name" value="TOPOISOMERASE_II"/>
    <property type="match status" value="1"/>
</dbReference>
<keyword evidence="7" id="KW-0799">Topoisomerase</keyword>
<dbReference type="SMART" id="SM00433">
    <property type="entry name" value="TOP2c"/>
    <property type="match status" value="1"/>
</dbReference>
<dbReference type="Gene3D" id="3.40.50.670">
    <property type="match status" value="1"/>
</dbReference>
<keyword evidence="6" id="KW-0067">ATP-binding</keyword>
<keyword evidence="9" id="KW-0413">Isomerase</keyword>
<dbReference type="Gene3D" id="3.30.565.10">
    <property type="entry name" value="Histidine kinase-like ATPase, C-terminal domain"/>
    <property type="match status" value="1"/>
</dbReference>
<organism evidence="14 15">
    <name type="scientific">Halobacteriovorax marinus</name>
    <dbReference type="NCBI Taxonomy" id="97084"/>
    <lineage>
        <taxon>Bacteria</taxon>
        <taxon>Pseudomonadati</taxon>
        <taxon>Bdellovibrionota</taxon>
        <taxon>Bacteriovoracia</taxon>
        <taxon>Bacteriovoracales</taxon>
        <taxon>Halobacteriovoraceae</taxon>
        <taxon>Halobacteriovorax</taxon>
    </lineage>
</organism>
<evidence type="ECO:0000256" key="2">
    <source>
        <dbReference type="ARBA" id="ARBA00001946"/>
    </source>
</evidence>
<sequence length="700" mass="79534">MGKSIEAVKRKGKAKEAAIESKDQRWHCRNRITLVFGSNDVEELDTYTYDNDKLNFQTVKFHQAKSKAIEEILDNCIDEYYRGHVTEIHCELSSDGKTVIVEDNGIGFPVGKVPQVYSEFRTGSKFKDEETDKKGFLHRTLGQNGLGAAATCLTSDEFKVRVRHYNTKKEQTYTFIDGALKIKKTKPKPFKGHSGVRIELVLSKEVYKNNKIDSHLLRKRVIDLAYNNPGLTFYFNKEKYHFKKGLFELAQRVDSSTAQEFGTSAYIFESTTARGKKVKGKIDMSIALNINRASEEREKFISFVNSTPTFDGGFHHDRVKRIFVNSLKEKLARTAKKEKVTLIDNDILTGMTFTIGITMPNPRFESQTKRKLVRDAFLDKGIEDIMSKNIDKFFRKNKEYLENIMERAKARSRFQELKDASKVGRKQKRQRVEKLLDANERKKRELCSLFICEGDSAIGGLRSARDKLYQGGIALKGKPMNVAQAAIKDILNNQEFADIMASIGLVIGVPAEVQNLRYSKVIFLADSDVDGGHINTLLANFFYQFWPELFEQEVICIAKAPLFEVITDKGTKYIETPPELETFRETTKLKIKEIQRNKGLGEMSPEAWKHVLSRDSFTIISADDIAKAKEMLNVCFGKDTSLRKNLLMDEDSAGESVSVSISGKAKKATKKAATKKKVVKKKVAKKKTAKKKTTKKKTKK</sequence>
<dbReference type="InterPro" id="IPR014721">
    <property type="entry name" value="Ribsml_uS5_D2-typ_fold_subgr"/>
</dbReference>
<dbReference type="PANTHER" id="PTHR45866">
    <property type="entry name" value="DNA GYRASE/TOPOISOMERASE SUBUNIT B"/>
    <property type="match status" value="1"/>
</dbReference>
<dbReference type="PRINTS" id="PR00418">
    <property type="entry name" value="TPI2FAMILY"/>
</dbReference>
<dbReference type="InterPro" id="IPR036890">
    <property type="entry name" value="HATPase_C_sf"/>
</dbReference>
<comment type="caution">
    <text evidence="14">The sequence shown here is derived from an EMBL/GenBank/DDBJ whole genome shotgun (WGS) entry which is preliminary data.</text>
</comment>
<comment type="cofactor">
    <cofactor evidence="2">
        <name>Mg(2+)</name>
        <dbReference type="ChEBI" id="CHEBI:18420"/>
    </cofactor>
</comment>
<dbReference type="InterPro" id="IPR013506">
    <property type="entry name" value="Topo_IIA_bsu_dom2"/>
</dbReference>
<accession>A0A1Y5F8B3</accession>
<feature type="region of interest" description="Disordered" evidence="10">
    <location>
        <begin position="652"/>
        <end position="700"/>
    </location>
</feature>
<dbReference type="SUPFAM" id="SSF54211">
    <property type="entry name" value="Ribosomal protein S5 domain 2-like"/>
    <property type="match status" value="1"/>
</dbReference>
<dbReference type="Pfam" id="PF01751">
    <property type="entry name" value="Toprim"/>
    <property type="match status" value="1"/>
</dbReference>
<evidence type="ECO:0000259" key="12">
    <source>
        <dbReference type="Pfam" id="PF01751"/>
    </source>
</evidence>
<evidence type="ECO:0000256" key="9">
    <source>
        <dbReference type="ARBA" id="ARBA00023235"/>
    </source>
</evidence>
<evidence type="ECO:0000256" key="6">
    <source>
        <dbReference type="ARBA" id="ARBA00022840"/>
    </source>
</evidence>
<dbReference type="InterPro" id="IPR003594">
    <property type="entry name" value="HATPase_dom"/>
</dbReference>
<protein>
    <recommendedName>
        <fullName evidence="4">DNA topoisomerase (ATP-hydrolyzing)</fullName>
        <ecNumber evidence="4">5.6.2.2</ecNumber>
    </recommendedName>
</protein>
<reference evidence="15" key="1">
    <citation type="journal article" date="2017" name="Proc. Natl. Acad. Sci. U.S.A.">
        <title>Simulation of Deepwater Horizon oil plume reveals substrate specialization within a complex community of hydrocarbon-degraders.</title>
        <authorList>
            <person name="Hu P."/>
            <person name="Dubinsky E.A."/>
            <person name="Probst A.J."/>
            <person name="Wang J."/>
            <person name="Sieber C.M.K."/>
            <person name="Tom L.M."/>
            <person name="Gardinali P."/>
            <person name="Banfield J.F."/>
            <person name="Atlas R.M."/>
            <person name="Andersen G.L."/>
        </authorList>
    </citation>
    <scope>NUCLEOTIDE SEQUENCE [LARGE SCALE GENOMIC DNA]</scope>
</reference>
<dbReference type="Gene3D" id="3.30.230.10">
    <property type="match status" value="1"/>
</dbReference>
<evidence type="ECO:0000259" key="13">
    <source>
        <dbReference type="Pfam" id="PF02518"/>
    </source>
</evidence>
<evidence type="ECO:0000313" key="14">
    <source>
        <dbReference type="EMBL" id="OUR96995.1"/>
    </source>
</evidence>
<gene>
    <name evidence="14" type="ORF">A9Q84_11710</name>
</gene>
<evidence type="ECO:0000313" key="15">
    <source>
        <dbReference type="Proteomes" id="UP000196531"/>
    </source>
</evidence>
<evidence type="ECO:0000259" key="11">
    <source>
        <dbReference type="Pfam" id="PF00204"/>
    </source>
</evidence>
<dbReference type="InterPro" id="IPR006171">
    <property type="entry name" value="TOPRIM_dom"/>
</dbReference>
<evidence type="ECO:0000256" key="7">
    <source>
        <dbReference type="ARBA" id="ARBA00023029"/>
    </source>
</evidence>
<feature type="compositionally biased region" description="Basic residues" evidence="10">
    <location>
        <begin position="664"/>
        <end position="700"/>
    </location>
</feature>
<comment type="catalytic activity">
    <reaction evidence="1">
        <text>ATP-dependent breakage, passage and rejoining of double-stranded DNA.</text>
        <dbReference type="EC" id="5.6.2.2"/>
    </reaction>
</comment>
<dbReference type="Pfam" id="PF00204">
    <property type="entry name" value="DNA_gyraseB"/>
    <property type="match status" value="1"/>
</dbReference>
<feature type="domain" description="DNA topoisomerase type IIA subunit B" evidence="11">
    <location>
        <begin position="272"/>
        <end position="418"/>
    </location>
</feature>
<dbReference type="AlphaFoldDB" id="A0A1Y5F8B3"/>
<proteinExistence type="inferred from homology"/>
<feature type="domain" description="Toprim" evidence="12">
    <location>
        <begin position="449"/>
        <end position="545"/>
    </location>
</feature>
<evidence type="ECO:0000256" key="3">
    <source>
        <dbReference type="ARBA" id="ARBA00010708"/>
    </source>
</evidence>
<dbReference type="EC" id="5.6.2.2" evidence="4"/>
<feature type="domain" description="Histidine kinase/HSP90-like ATPase" evidence="13">
    <location>
        <begin position="68"/>
        <end position="164"/>
    </location>
</feature>
<evidence type="ECO:0000256" key="5">
    <source>
        <dbReference type="ARBA" id="ARBA00022741"/>
    </source>
</evidence>
<keyword evidence="8" id="KW-0238">DNA-binding</keyword>
<dbReference type="EMBL" id="MAAO01000006">
    <property type="protein sequence ID" value="OUR96995.1"/>
    <property type="molecule type" value="Genomic_DNA"/>
</dbReference>
<dbReference type="GO" id="GO:0006265">
    <property type="term" value="P:DNA topological change"/>
    <property type="evidence" value="ECO:0007669"/>
    <property type="project" value="InterPro"/>
</dbReference>
<dbReference type="GO" id="GO:0003677">
    <property type="term" value="F:DNA binding"/>
    <property type="evidence" value="ECO:0007669"/>
    <property type="project" value="UniProtKB-KW"/>
</dbReference>
<keyword evidence="5" id="KW-0547">Nucleotide-binding</keyword>